<sequence length="410" mass="45044">MPKVIIKSFSVNSGFGESFSAMKSGIESGKVVTPKKWFNNKREEEMMRLNVNPYYIPSERDKYSDFANLCQVIDDALLKANMSHADISQKNVRVFLVGNGVRSNNQDYMAYLDRNDPEEQFYNPNIKKMQAKYFAQDVLSIDLLRKYKLAWPPISLYAASNSSMAGIQLAVDLIKGGGIDIALIVGFMRVSSQDVIFMGGQGIMGDQIAQPFSLEPSVCLPANCSSALVLSKKNKNYLHSEESIHITTSNHVQSGGIRGGNAFTADFRTIAECIQKTLLEADLDISEIDACFVHGNGVNSSDKAECMAIEKVFGKMNLPILSYKGQFGYYISCAGMVDIMFIHDALTCNKLLPMHAKVKLDETLSMAILSNCSPLSLKNGNILKLGVGLDGSVNVAIISRLNHEAAINDD</sequence>
<evidence type="ECO:0000259" key="1">
    <source>
        <dbReference type="Pfam" id="PF02801"/>
    </source>
</evidence>
<organism evidence="2 3">
    <name type="scientific">Thorsellia kenyensis</name>
    <dbReference type="NCBI Taxonomy" id="1549888"/>
    <lineage>
        <taxon>Bacteria</taxon>
        <taxon>Pseudomonadati</taxon>
        <taxon>Pseudomonadota</taxon>
        <taxon>Gammaproteobacteria</taxon>
        <taxon>Enterobacterales</taxon>
        <taxon>Thorselliaceae</taxon>
        <taxon>Thorsellia</taxon>
    </lineage>
</organism>
<comment type="caution">
    <text evidence="2">The sequence shown here is derived from an EMBL/GenBank/DDBJ whole genome shotgun (WGS) entry which is preliminary data.</text>
</comment>
<dbReference type="RefSeq" id="WP_385877383.1">
    <property type="nucleotide sequence ID" value="NZ_JBHLXE010000097.1"/>
</dbReference>
<feature type="domain" description="Beta-ketoacyl synthase C-terminal" evidence="1">
    <location>
        <begin position="256"/>
        <end position="353"/>
    </location>
</feature>
<dbReference type="SUPFAM" id="SSF53901">
    <property type="entry name" value="Thiolase-like"/>
    <property type="match status" value="2"/>
</dbReference>
<dbReference type="Pfam" id="PF02801">
    <property type="entry name" value="Ketoacyl-synt_C"/>
    <property type="match status" value="1"/>
</dbReference>
<accession>A0ABV6CBD2</accession>
<dbReference type="InterPro" id="IPR014031">
    <property type="entry name" value="Ketoacyl_synth_C"/>
</dbReference>
<keyword evidence="3" id="KW-1185">Reference proteome</keyword>
<protein>
    <recommendedName>
        <fullName evidence="1">Beta-ketoacyl synthase C-terminal domain-containing protein</fullName>
    </recommendedName>
</protein>
<evidence type="ECO:0000313" key="2">
    <source>
        <dbReference type="EMBL" id="MFC0180270.1"/>
    </source>
</evidence>
<dbReference type="InterPro" id="IPR016039">
    <property type="entry name" value="Thiolase-like"/>
</dbReference>
<gene>
    <name evidence="2" type="ORF">ACFFIT_09300</name>
</gene>
<dbReference type="Gene3D" id="3.40.47.10">
    <property type="match status" value="1"/>
</dbReference>
<dbReference type="Proteomes" id="UP001589758">
    <property type="component" value="Unassembled WGS sequence"/>
</dbReference>
<proteinExistence type="predicted"/>
<dbReference type="EMBL" id="JBHLXE010000097">
    <property type="protein sequence ID" value="MFC0180270.1"/>
    <property type="molecule type" value="Genomic_DNA"/>
</dbReference>
<evidence type="ECO:0000313" key="3">
    <source>
        <dbReference type="Proteomes" id="UP001589758"/>
    </source>
</evidence>
<reference evidence="2 3" key="1">
    <citation type="submission" date="2024-09" db="EMBL/GenBank/DDBJ databases">
        <authorList>
            <person name="Sun Q."/>
            <person name="Mori K."/>
        </authorList>
    </citation>
    <scope>NUCLEOTIDE SEQUENCE [LARGE SCALE GENOMIC DNA]</scope>
    <source>
        <strain evidence="2 3">CCM 8545</strain>
    </source>
</reference>
<name>A0ABV6CBD2_9GAMM</name>